<dbReference type="InterPro" id="IPR007718">
    <property type="entry name" value="Srp40_C"/>
</dbReference>
<dbReference type="GO" id="GO:0005730">
    <property type="term" value="C:nucleolus"/>
    <property type="evidence" value="ECO:0007669"/>
    <property type="project" value="InterPro"/>
</dbReference>
<feature type="region of interest" description="Disordered" evidence="1">
    <location>
        <begin position="1"/>
        <end position="200"/>
    </location>
</feature>
<keyword evidence="2" id="KW-1133">Transmembrane helix</keyword>
<dbReference type="OrthoDB" id="5599646at2759"/>
<gene>
    <name evidence="4" type="ORF">EVEC_LOCUS4570</name>
</gene>
<evidence type="ECO:0000313" key="6">
    <source>
        <dbReference type="WBParaSite" id="EVEC_0000486201-mRNA-1"/>
    </source>
</evidence>
<feature type="domain" description="Srp40 C-terminal" evidence="3">
    <location>
        <begin position="258"/>
        <end position="322"/>
    </location>
</feature>
<dbReference type="Pfam" id="PF05022">
    <property type="entry name" value="SRP40_C"/>
    <property type="match status" value="1"/>
</dbReference>
<dbReference type="InterPro" id="IPR039191">
    <property type="entry name" value="Nopp140-like"/>
</dbReference>
<dbReference type="PANTHER" id="PTHR23216:SF1">
    <property type="entry name" value="NUCLEOLAR AND COILED-BODY PHOSPHOPROTEIN 1"/>
    <property type="match status" value="1"/>
</dbReference>
<dbReference type="PANTHER" id="PTHR23216">
    <property type="entry name" value="NUCLEOLAR AND COILED-BODY PHOSPHOPROTEIN 1"/>
    <property type="match status" value="1"/>
</dbReference>
<organism evidence="6">
    <name type="scientific">Enterobius vermicularis</name>
    <name type="common">Human pinworm</name>
    <dbReference type="NCBI Taxonomy" id="51028"/>
    <lineage>
        <taxon>Eukaryota</taxon>
        <taxon>Metazoa</taxon>
        <taxon>Ecdysozoa</taxon>
        <taxon>Nematoda</taxon>
        <taxon>Chromadorea</taxon>
        <taxon>Rhabditida</taxon>
        <taxon>Spirurina</taxon>
        <taxon>Oxyuridomorpha</taxon>
        <taxon>Oxyuroidea</taxon>
        <taxon>Oxyuridae</taxon>
        <taxon>Enterobius</taxon>
    </lineage>
</organism>
<evidence type="ECO:0000256" key="2">
    <source>
        <dbReference type="SAM" id="Phobius"/>
    </source>
</evidence>
<feature type="compositionally biased region" description="Low complexity" evidence="1">
    <location>
        <begin position="45"/>
        <end position="55"/>
    </location>
</feature>
<keyword evidence="2" id="KW-0812">Transmembrane</keyword>
<dbReference type="STRING" id="51028.A0A0N4V450"/>
<evidence type="ECO:0000313" key="4">
    <source>
        <dbReference type="EMBL" id="VDD89819.1"/>
    </source>
</evidence>
<keyword evidence="2" id="KW-0472">Membrane</keyword>
<dbReference type="Proteomes" id="UP000274131">
    <property type="component" value="Unassembled WGS sequence"/>
</dbReference>
<feature type="compositionally biased region" description="Low complexity" evidence="1">
    <location>
        <begin position="157"/>
        <end position="167"/>
    </location>
</feature>
<dbReference type="WBParaSite" id="EVEC_0000486201-mRNA-1">
    <property type="protein sequence ID" value="EVEC_0000486201-mRNA-1"/>
    <property type="gene ID" value="EVEC_0000486201"/>
</dbReference>
<feature type="compositionally biased region" description="Low complexity" evidence="1">
    <location>
        <begin position="120"/>
        <end position="130"/>
    </location>
</feature>
<feature type="transmembrane region" description="Helical" evidence="2">
    <location>
        <begin position="224"/>
        <end position="251"/>
    </location>
</feature>
<sequence>MKGYEMTKEESSSDSSSSSGDENSIRAKRKESAKKALDKMAARRSSTSSSDSTSSGDEGTVKKNSFQAAEKEGKKDSASKKFSSSESSSSDKEVTIQIKGSKLSKRSVILPERTSKGGNKKTSLSESSSENAEKASRQTASLVMSRNKKQEFEKKSSSSGSSSSSDSDGPDTSVNIKKTIKPASGEKTGEKTLSLDRSGISEGRQGGFTSVDSALQNKIKDLQVFISALCYIAFIIGREIIFDFVYGFFVLTKRQTEPYRRVKIKKEQLDAKFRDNSYKSDHDPWGQKAHETFKNVQGKGFRHEKTKKKRGSYGGGSISMKAIQRKTLWTAIQNSLSNPCFSVLSELSDYAGFIWCLGDVDVCVGDFGILGVALDRMVKVKEEPSADEHEQKAAVIPCADKDFFC</sequence>
<accession>A0A0N4V450</accession>
<keyword evidence="5" id="KW-1185">Reference proteome</keyword>
<evidence type="ECO:0000256" key="1">
    <source>
        <dbReference type="SAM" id="MobiDB-lite"/>
    </source>
</evidence>
<name>A0A0N4V450_ENTVE</name>
<proteinExistence type="predicted"/>
<dbReference type="AlphaFoldDB" id="A0A0N4V450"/>
<evidence type="ECO:0000313" key="5">
    <source>
        <dbReference type="Proteomes" id="UP000274131"/>
    </source>
</evidence>
<dbReference type="EMBL" id="UXUI01007895">
    <property type="protein sequence ID" value="VDD89819.1"/>
    <property type="molecule type" value="Genomic_DNA"/>
</dbReference>
<protein>
    <submittedName>
        <fullName evidence="6">SRP40_C domain-containing protein</fullName>
    </submittedName>
</protein>
<dbReference type="GO" id="GO:0005654">
    <property type="term" value="C:nucleoplasm"/>
    <property type="evidence" value="ECO:0007669"/>
    <property type="project" value="TreeGrafter"/>
</dbReference>
<reference evidence="6" key="1">
    <citation type="submission" date="2017-02" db="UniProtKB">
        <authorList>
            <consortium name="WormBaseParasite"/>
        </authorList>
    </citation>
    <scope>IDENTIFICATION</scope>
</reference>
<feature type="compositionally biased region" description="Basic and acidic residues" evidence="1">
    <location>
        <begin position="1"/>
        <end position="11"/>
    </location>
</feature>
<evidence type="ECO:0000259" key="3">
    <source>
        <dbReference type="Pfam" id="PF05022"/>
    </source>
</evidence>
<feature type="compositionally biased region" description="Basic and acidic residues" evidence="1">
    <location>
        <begin position="69"/>
        <end position="79"/>
    </location>
</feature>
<reference evidence="4 5" key="2">
    <citation type="submission" date="2018-10" db="EMBL/GenBank/DDBJ databases">
        <authorList>
            <consortium name="Pathogen Informatics"/>
        </authorList>
    </citation>
    <scope>NUCLEOTIDE SEQUENCE [LARGE SCALE GENOMIC DNA]</scope>
</reference>